<evidence type="ECO:0000313" key="1">
    <source>
        <dbReference type="EMBL" id="PIO15897.1"/>
    </source>
</evidence>
<keyword evidence="2" id="KW-1185">Reference proteome</keyword>
<protein>
    <submittedName>
        <fullName evidence="1">Uncharacterized protein</fullName>
    </submittedName>
</protein>
<reference evidence="2" key="1">
    <citation type="journal article" date="2017" name="Nat. Commun.">
        <title>The North American bullfrog draft genome provides insight into hormonal regulation of long noncoding RNA.</title>
        <authorList>
            <person name="Hammond S.A."/>
            <person name="Warren R.L."/>
            <person name="Vandervalk B.P."/>
            <person name="Kucuk E."/>
            <person name="Khan H."/>
            <person name="Gibb E.A."/>
            <person name="Pandoh P."/>
            <person name="Kirk H."/>
            <person name="Zhao Y."/>
            <person name="Jones M."/>
            <person name="Mungall A.J."/>
            <person name="Coope R."/>
            <person name="Pleasance S."/>
            <person name="Moore R.A."/>
            <person name="Holt R.A."/>
            <person name="Round J.M."/>
            <person name="Ohora S."/>
            <person name="Walle B.V."/>
            <person name="Veldhoen N."/>
            <person name="Helbing C.C."/>
            <person name="Birol I."/>
        </authorList>
    </citation>
    <scope>NUCLEOTIDE SEQUENCE [LARGE SCALE GENOMIC DNA]</scope>
</reference>
<accession>A0A2G9QK09</accession>
<sequence length="72" mass="8263">MFPGCGLTTACVFCQTEPRPSLSCLPSTLPSTLASRLWLWCWSCGRRWRRRRRMVQITQVGFACEFAPQPLI</sequence>
<organism evidence="1 2">
    <name type="scientific">Aquarana catesbeiana</name>
    <name type="common">American bullfrog</name>
    <name type="synonym">Rana catesbeiana</name>
    <dbReference type="NCBI Taxonomy" id="8400"/>
    <lineage>
        <taxon>Eukaryota</taxon>
        <taxon>Metazoa</taxon>
        <taxon>Chordata</taxon>
        <taxon>Craniata</taxon>
        <taxon>Vertebrata</taxon>
        <taxon>Euteleostomi</taxon>
        <taxon>Amphibia</taxon>
        <taxon>Batrachia</taxon>
        <taxon>Anura</taxon>
        <taxon>Neobatrachia</taxon>
        <taxon>Ranoidea</taxon>
        <taxon>Ranidae</taxon>
        <taxon>Aquarana</taxon>
    </lineage>
</organism>
<proteinExistence type="predicted"/>
<dbReference type="AlphaFoldDB" id="A0A2G9QK09"/>
<name>A0A2G9QK09_AQUCT</name>
<gene>
    <name evidence="1" type="ORF">AB205_0104570</name>
</gene>
<dbReference type="Proteomes" id="UP000228934">
    <property type="component" value="Unassembled WGS sequence"/>
</dbReference>
<dbReference type="EMBL" id="KV969435">
    <property type="protein sequence ID" value="PIO15897.1"/>
    <property type="molecule type" value="Genomic_DNA"/>
</dbReference>
<evidence type="ECO:0000313" key="2">
    <source>
        <dbReference type="Proteomes" id="UP000228934"/>
    </source>
</evidence>